<dbReference type="GO" id="GO:0016887">
    <property type="term" value="F:ATP hydrolysis activity"/>
    <property type="evidence" value="ECO:0007669"/>
    <property type="project" value="InterPro"/>
</dbReference>
<dbReference type="GO" id="GO:0005524">
    <property type="term" value="F:ATP binding"/>
    <property type="evidence" value="ECO:0007669"/>
    <property type="project" value="InterPro"/>
</dbReference>
<comment type="caution">
    <text evidence="2">The sequence shown here is derived from an EMBL/GenBank/DDBJ whole genome shotgun (WGS) entry which is preliminary data.</text>
</comment>
<dbReference type="Gene3D" id="3.20.20.100">
    <property type="entry name" value="NADP-dependent oxidoreductase domain"/>
    <property type="match status" value="1"/>
</dbReference>
<dbReference type="AlphaFoldDB" id="A0A2U1N4E3"/>
<organism evidence="2 3">
    <name type="scientific">Artemisia annua</name>
    <name type="common">Sweet wormwood</name>
    <dbReference type="NCBI Taxonomy" id="35608"/>
    <lineage>
        <taxon>Eukaryota</taxon>
        <taxon>Viridiplantae</taxon>
        <taxon>Streptophyta</taxon>
        <taxon>Embryophyta</taxon>
        <taxon>Tracheophyta</taxon>
        <taxon>Spermatophyta</taxon>
        <taxon>Magnoliopsida</taxon>
        <taxon>eudicotyledons</taxon>
        <taxon>Gunneridae</taxon>
        <taxon>Pentapetalae</taxon>
        <taxon>asterids</taxon>
        <taxon>campanulids</taxon>
        <taxon>Asterales</taxon>
        <taxon>Asteraceae</taxon>
        <taxon>Asteroideae</taxon>
        <taxon>Anthemideae</taxon>
        <taxon>Artemisiinae</taxon>
        <taxon>Artemisia</taxon>
    </lineage>
</organism>
<dbReference type="InterPro" id="IPR003959">
    <property type="entry name" value="ATPase_AAA_core"/>
</dbReference>
<protein>
    <submittedName>
        <fullName evidence="2">NADP-dependent D-sorbitol-6-phosphate dehydrogenase</fullName>
    </submittedName>
</protein>
<proteinExistence type="predicted"/>
<dbReference type="EMBL" id="PKPP01003652">
    <property type="protein sequence ID" value="PWA68349.1"/>
    <property type="molecule type" value="Genomic_DNA"/>
</dbReference>
<evidence type="ECO:0000313" key="3">
    <source>
        <dbReference type="Proteomes" id="UP000245207"/>
    </source>
</evidence>
<dbReference type="STRING" id="35608.A0A2U1N4E3"/>
<sequence>MLNAYDPVEPLLTVRNEETLEPTLYLNRRRRRSKLWRTMRTEKTQVESEKNGENETEVGEALAEVFKTGLVKREDLFITKKILAEMDRFNKDDNLVVIAATNRLDTLDPHWHWESALNLEVFRILGVVLI</sequence>
<gene>
    <name evidence="2" type="ORF">CTI12_AA309420</name>
</gene>
<name>A0A2U1N4E3_ARTAN</name>
<keyword evidence="3" id="KW-1185">Reference proteome</keyword>
<evidence type="ECO:0000259" key="1">
    <source>
        <dbReference type="Pfam" id="PF00004"/>
    </source>
</evidence>
<dbReference type="Pfam" id="PF00004">
    <property type="entry name" value="AAA"/>
    <property type="match status" value="1"/>
</dbReference>
<feature type="domain" description="ATPase AAA-type core" evidence="1">
    <location>
        <begin position="77"/>
        <end position="110"/>
    </location>
</feature>
<reference evidence="2 3" key="1">
    <citation type="journal article" date="2018" name="Mol. Plant">
        <title>The genome of Artemisia annua provides insight into the evolution of Asteraceae family and artemisinin biosynthesis.</title>
        <authorList>
            <person name="Shen Q."/>
            <person name="Zhang L."/>
            <person name="Liao Z."/>
            <person name="Wang S."/>
            <person name="Yan T."/>
            <person name="Shi P."/>
            <person name="Liu M."/>
            <person name="Fu X."/>
            <person name="Pan Q."/>
            <person name="Wang Y."/>
            <person name="Lv Z."/>
            <person name="Lu X."/>
            <person name="Zhang F."/>
            <person name="Jiang W."/>
            <person name="Ma Y."/>
            <person name="Chen M."/>
            <person name="Hao X."/>
            <person name="Li L."/>
            <person name="Tang Y."/>
            <person name="Lv G."/>
            <person name="Zhou Y."/>
            <person name="Sun X."/>
            <person name="Brodelius P.E."/>
            <person name="Rose J.K.C."/>
            <person name="Tang K."/>
        </authorList>
    </citation>
    <scope>NUCLEOTIDE SEQUENCE [LARGE SCALE GENOMIC DNA]</scope>
    <source>
        <strain evidence="3">cv. Huhao1</strain>
        <tissue evidence="2">Leaf</tissue>
    </source>
</reference>
<evidence type="ECO:0000313" key="2">
    <source>
        <dbReference type="EMBL" id="PWA68349.1"/>
    </source>
</evidence>
<accession>A0A2U1N4E3</accession>
<dbReference type="SUPFAM" id="SSF51430">
    <property type="entry name" value="NAD(P)-linked oxidoreductase"/>
    <property type="match status" value="1"/>
</dbReference>
<dbReference type="Proteomes" id="UP000245207">
    <property type="component" value="Unassembled WGS sequence"/>
</dbReference>
<dbReference type="InterPro" id="IPR036812">
    <property type="entry name" value="NAD(P)_OxRdtase_dom_sf"/>
</dbReference>
<dbReference type="OrthoDB" id="416253at2759"/>